<dbReference type="Proteomes" id="UP001595604">
    <property type="component" value="Unassembled WGS sequence"/>
</dbReference>
<evidence type="ECO:0000313" key="2">
    <source>
        <dbReference type="Proteomes" id="UP001595604"/>
    </source>
</evidence>
<dbReference type="RefSeq" id="WP_379509532.1">
    <property type="nucleotide sequence ID" value="NZ_JBHRTQ010000007.1"/>
</dbReference>
<evidence type="ECO:0000313" key="1">
    <source>
        <dbReference type="EMBL" id="MFC3174161.1"/>
    </source>
</evidence>
<keyword evidence="2" id="KW-1185">Reference proteome</keyword>
<gene>
    <name evidence="1" type="ORF">ACFOD9_07855</name>
</gene>
<name>A0ABV7ISH6_9SPHN</name>
<accession>A0ABV7ISH6</accession>
<dbReference type="EMBL" id="JBHRTQ010000007">
    <property type="protein sequence ID" value="MFC3174161.1"/>
    <property type="molecule type" value="Genomic_DNA"/>
</dbReference>
<organism evidence="1 2">
    <name type="scientific">Novosphingobium bradum</name>
    <dbReference type="NCBI Taxonomy" id="1737444"/>
    <lineage>
        <taxon>Bacteria</taxon>
        <taxon>Pseudomonadati</taxon>
        <taxon>Pseudomonadota</taxon>
        <taxon>Alphaproteobacteria</taxon>
        <taxon>Sphingomonadales</taxon>
        <taxon>Sphingomonadaceae</taxon>
        <taxon>Novosphingobium</taxon>
    </lineage>
</organism>
<dbReference type="InterPro" id="IPR018743">
    <property type="entry name" value="DUF2292"/>
</dbReference>
<sequence>MAAPPDSRAFDDKRPIPTPEEAAAAAISAVIEAISRLRYGAIGLTVHDGRVVQLEVTERQRFT</sequence>
<dbReference type="Pfam" id="PF10055">
    <property type="entry name" value="DUF2292"/>
    <property type="match status" value="1"/>
</dbReference>
<protein>
    <submittedName>
        <fullName evidence="1">YezD family protein</fullName>
    </submittedName>
</protein>
<proteinExistence type="predicted"/>
<reference evidence="2" key="1">
    <citation type="journal article" date="2019" name="Int. J. Syst. Evol. Microbiol.">
        <title>The Global Catalogue of Microorganisms (GCM) 10K type strain sequencing project: providing services to taxonomists for standard genome sequencing and annotation.</title>
        <authorList>
            <consortium name="The Broad Institute Genomics Platform"/>
            <consortium name="The Broad Institute Genome Sequencing Center for Infectious Disease"/>
            <person name="Wu L."/>
            <person name="Ma J."/>
        </authorList>
    </citation>
    <scope>NUCLEOTIDE SEQUENCE [LARGE SCALE GENOMIC DNA]</scope>
    <source>
        <strain evidence="2">KCTC 42984</strain>
    </source>
</reference>
<comment type="caution">
    <text evidence="1">The sequence shown here is derived from an EMBL/GenBank/DDBJ whole genome shotgun (WGS) entry which is preliminary data.</text>
</comment>